<evidence type="ECO:0008006" key="5">
    <source>
        <dbReference type="Google" id="ProtNLM"/>
    </source>
</evidence>
<name>A0ABN8I0J7_9NEOP</name>
<feature type="non-terminal residue" evidence="3">
    <location>
        <position position="1"/>
    </location>
</feature>
<keyword evidence="2" id="KW-0732">Signal</keyword>
<evidence type="ECO:0000256" key="1">
    <source>
        <dbReference type="SAM" id="MobiDB-lite"/>
    </source>
</evidence>
<organism evidence="3 4">
    <name type="scientific">Iphiclides podalirius</name>
    <name type="common">scarce swallowtail</name>
    <dbReference type="NCBI Taxonomy" id="110791"/>
    <lineage>
        <taxon>Eukaryota</taxon>
        <taxon>Metazoa</taxon>
        <taxon>Ecdysozoa</taxon>
        <taxon>Arthropoda</taxon>
        <taxon>Hexapoda</taxon>
        <taxon>Insecta</taxon>
        <taxon>Pterygota</taxon>
        <taxon>Neoptera</taxon>
        <taxon>Endopterygota</taxon>
        <taxon>Lepidoptera</taxon>
        <taxon>Glossata</taxon>
        <taxon>Ditrysia</taxon>
        <taxon>Papilionoidea</taxon>
        <taxon>Papilionidae</taxon>
        <taxon>Papilioninae</taxon>
        <taxon>Iphiclides</taxon>
    </lineage>
</organism>
<dbReference type="Proteomes" id="UP000837857">
    <property type="component" value="Chromosome 15"/>
</dbReference>
<evidence type="ECO:0000313" key="4">
    <source>
        <dbReference type="Proteomes" id="UP000837857"/>
    </source>
</evidence>
<feature type="region of interest" description="Disordered" evidence="1">
    <location>
        <begin position="85"/>
        <end position="134"/>
    </location>
</feature>
<feature type="compositionally biased region" description="Low complexity" evidence="1">
    <location>
        <begin position="94"/>
        <end position="110"/>
    </location>
</feature>
<feature type="compositionally biased region" description="Pro residues" evidence="1">
    <location>
        <begin position="125"/>
        <end position="134"/>
    </location>
</feature>
<gene>
    <name evidence="3" type="ORF">IPOD504_LOCUS4093</name>
</gene>
<feature type="chain" id="PRO_5045154893" description="Secreted protein" evidence="2">
    <location>
        <begin position="22"/>
        <end position="134"/>
    </location>
</feature>
<evidence type="ECO:0000256" key="2">
    <source>
        <dbReference type="SAM" id="SignalP"/>
    </source>
</evidence>
<sequence>MPRARRVLCGVLLSASTGALAGAPPAALAGAPPAAMAGAPPAAPALLLLRPAAPPPRPSCSFHLLPESQRLLFAHTLPPVGRACCEADAREGSSPDSGSDSGSDSSAESGPEPEREPSDWAQWRAPPPRPEPSD</sequence>
<reference evidence="3" key="1">
    <citation type="submission" date="2022-03" db="EMBL/GenBank/DDBJ databases">
        <authorList>
            <person name="Martin H S."/>
        </authorList>
    </citation>
    <scope>NUCLEOTIDE SEQUENCE</scope>
</reference>
<proteinExistence type="predicted"/>
<accession>A0ABN8I0J7</accession>
<dbReference type="EMBL" id="OW152827">
    <property type="protein sequence ID" value="CAH2042992.1"/>
    <property type="molecule type" value="Genomic_DNA"/>
</dbReference>
<feature type="signal peptide" evidence="2">
    <location>
        <begin position="1"/>
        <end position="21"/>
    </location>
</feature>
<evidence type="ECO:0000313" key="3">
    <source>
        <dbReference type="EMBL" id="CAH2042992.1"/>
    </source>
</evidence>
<protein>
    <recommendedName>
        <fullName evidence="5">Secreted protein</fullName>
    </recommendedName>
</protein>
<keyword evidence="4" id="KW-1185">Reference proteome</keyword>